<comment type="caution">
    <text evidence="3">The sequence shown here is derived from an EMBL/GenBank/DDBJ whole genome shotgun (WGS) entry which is preliminary data.</text>
</comment>
<dbReference type="HOGENOM" id="CLU_163845_0_0_5"/>
<dbReference type="EMBL" id="AHPL01000007">
    <property type="protein sequence ID" value="KEC55379.1"/>
    <property type="molecule type" value="Genomic_DNA"/>
</dbReference>
<dbReference type="AlphaFoldDB" id="A0A067W6H8"/>
<keyword evidence="4" id="KW-1185">Reference proteome</keyword>
<organism evidence="3 4">
    <name type="scientific">Bartonella koehlerae C-29</name>
    <dbReference type="NCBI Taxonomy" id="1134510"/>
    <lineage>
        <taxon>Bacteria</taxon>
        <taxon>Pseudomonadati</taxon>
        <taxon>Pseudomonadota</taxon>
        <taxon>Alphaproteobacteria</taxon>
        <taxon>Hyphomicrobiales</taxon>
        <taxon>Bartonellaceae</taxon>
        <taxon>Bartonella</taxon>
    </lineage>
</organism>
<dbReference type="eggNOG" id="ENOG50313ZU">
    <property type="taxonomic scope" value="Bacteria"/>
</dbReference>
<keyword evidence="2" id="KW-0732">Signal</keyword>
<proteinExistence type="predicted"/>
<protein>
    <submittedName>
        <fullName evidence="3">Uncharacterized protein</fullName>
    </submittedName>
</protein>
<accession>A0A067W6H8</accession>
<keyword evidence="1" id="KW-0472">Membrane</keyword>
<evidence type="ECO:0000313" key="4">
    <source>
        <dbReference type="Proteomes" id="UP000027015"/>
    </source>
</evidence>
<reference evidence="3 4" key="1">
    <citation type="submission" date="2012-04" db="EMBL/GenBank/DDBJ databases">
        <title>The Genome Sequence of Bartonella koehlerae C-29.</title>
        <authorList>
            <consortium name="The Broad Institute Genome Sequencing Platform"/>
            <consortium name="The Broad Institute Genome Sequencing Center for Infectious Disease"/>
            <person name="Feldgarden M."/>
            <person name="Kirby J."/>
            <person name="Kosoy M."/>
            <person name="Birtles R."/>
            <person name="Probert W.S."/>
            <person name="Chiaraviglio L."/>
            <person name="Walker B."/>
            <person name="Young S.K."/>
            <person name="Zeng Q."/>
            <person name="Gargeya S."/>
            <person name="Fitzgerald M."/>
            <person name="Haas B."/>
            <person name="Abouelleil A."/>
            <person name="Alvarado L."/>
            <person name="Arachchi H.M."/>
            <person name="Berlin A.M."/>
            <person name="Chapman S.B."/>
            <person name="Goldberg J."/>
            <person name="Griggs A."/>
            <person name="Gujja S."/>
            <person name="Hansen M."/>
            <person name="Howarth C."/>
            <person name="Imamovic A."/>
            <person name="Larimer J."/>
            <person name="McCowen C."/>
            <person name="Montmayeur A."/>
            <person name="Murphy C."/>
            <person name="Neiman D."/>
            <person name="Pearson M."/>
            <person name="Priest M."/>
            <person name="Roberts A."/>
            <person name="Saif S."/>
            <person name="Shea T."/>
            <person name="Sisk P."/>
            <person name="Sykes S."/>
            <person name="Wortman J."/>
            <person name="Nusbaum C."/>
            <person name="Birren B."/>
        </authorList>
    </citation>
    <scope>NUCLEOTIDE SEQUENCE [LARGE SCALE GENOMIC DNA]</scope>
    <source>
        <strain evidence="3 4">C-29</strain>
    </source>
</reference>
<name>A0A067W6H8_9HYPH</name>
<dbReference type="OrthoDB" id="7923606at2"/>
<dbReference type="RefSeq" id="WP_034458741.1">
    <property type="nucleotide sequence ID" value="NZ_CADEAH010000001.1"/>
</dbReference>
<keyword evidence="1" id="KW-0812">Transmembrane</keyword>
<feature type="chain" id="PRO_5001649759" evidence="2">
    <location>
        <begin position="29"/>
        <end position="111"/>
    </location>
</feature>
<evidence type="ECO:0000256" key="2">
    <source>
        <dbReference type="SAM" id="SignalP"/>
    </source>
</evidence>
<sequence>MKKVLRNQLLSIVTVSVFFLSQVANVHANYLENNSQAAAPISVVEQGNKKTINMTAFYIPSLNHGTENEIAFEGKVEKVVDIITLGVGIMSAGYIISTVINWIAQIISFFK</sequence>
<evidence type="ECO:0000256" key="1">
    <source>
        <dbReference type="SAM" id="Phobius"/>
    </source>
</evidence>
<dbReference type="Proteomes" id="UP000027015">
    <property type="component" value="Unassembled WGS sequence"/>
</dbReference>
<evidence type="ECO:0000313" key="3">
    <source>
        <dbReference type="EMBL" id="KEC55379.1"/>
    </source>
</evidence>
<gene>
    <name evidence="3" type="ORF">O9A_00659</name>
</gene>
<dbReference type="PATRIC" id="fig|1134510.3.peg.765"/>
<keyword evidence="1" id="KW-1133">Transmembrane helix</keyword>
<feature type="transmembrane region" description="Helical" evidence="1">
    <location>
        <begin position="82"/>
        <end position="104"/>
    </location>
</feature>
<feature type="signal peptide" evidence="2">
    <location>
        <begin position="1"/>
        <end position="28"/>
    </location>
</feature>